<keyword evidence="4" id="KW-0488">Methylation</keyword>
<evidence type="ECO:0000313" key="18">
    <source>
        <dbReference type="Proteomes" id="UP000694555"/>
    </source>
</evidence>
<keyword evidence="12 14" id="KW-0009">Actin-binding</keyword>
<feature type="coiled-coil region" evidence="15">
    <location>
        <begin position="782"/>
        <end position="1012"/>
    </location>
</feature>
<keyword evidence="7 14" id="KW-0067">ATP-binding</keyword>
<dbReference type="PRINTS" id="PR00193">
    <property type="entry name" value="MYOSINHEAVY"/>
</dbReference>
<keyword evidence="8 15" id="KW-0175">Coiled coil</keyword>
<dbReference type="GO" id="GO:0032982">
    <property type="term" value="C:myosin filament"/>
    <property type="evidence" value="ECO:0007669"/>
    <property type="project" value="UniProtKB-KW"/>
</dbReference>
<dbReference type="FunFam" id="1.20.5.340:FF:000004">
    <property type="entry name" value="Myosin heavy chain"/>
    <property type="match status" value="1"/>
</dbReference>
<dbReference type="Pfam" id="PF01576">
    <property type="entry name" value="Myosin_tail_1"/>
    <property type="match status" value="1"/>
</dbReference>
<dbReference type="Gene3D" id="1.20.5.1160">
    <property type="entry name" value="Vasodilator-stimulated phosphoprotein"/>
    <property type="match status" value="1"/>
</dbReference>
<keyword evidence="3" id="KW-0787">Thick filament</keyword>
<evidence type="ECO:0000256" key="1">
    <source>
        <dbReference type="ARBA" id="ARBA00004657"/>
    </source>
</evidence>
<feature type="coiled-coil region" evidence="15">
    <location>
        <begin position="1045"/>
        <end position="1853"/>
    </location>
</feature>
<dbReference type="FunFam" id="1.20.5.340:FF:000002">
    <property type="entry name" value="Myosin heavy chain"/>
    <property type="match status" value="1"/>
</dbReference>
<evidence type="ECO:0000256" key="5">
    <source>
        <dbReference type="ARBA" id="ARBA00022490"/>
    </source>
</evidence>
<dbReference type="Ensembl" id="ENSBJAT00000012917.1">
    <property type="protein sequence ID" value="ENSBJAP00000012571.1"/>
    <property type="gene ID" value="ENSBJAG00000008314.1"/>
</dbReference>
<dbReference type="FunFam" id="1.20.5.370:FF:000009">
    <property type="entry name" value="Myosin heavy chain, isoform G"/>
    <property type="match status" value="1"/>
</dbReference>
<evidence type="ECO:0000256" key="2">
    <source>
        <dbReference type="ARBA" id="ARBA00008314"/>
    </source>
</evidence>
<dbReference type="Gene3D" id="1.10.10.820">
    <property type="match status" value="1"/>
</dbReference>
<feature type="domain" description="Myosin motor" evidence="16">
    <location>
        <begin position="42"/>
        <end position="718"/>
    </location>
</feature>
<dbReference type="GO" id="GO:0051015">
    <property type="term" value="F:actin filament binding"/>
    <property type="evidence" value="ECO:0007669"/>
    <property type="project" value="TreeGrafter"/>
</dbReference>
<dbReference type="SUPFAM" id="SSF90257">
    <property type="entry name" value="Myosin rod fragments"/>
    <property type="match status" value="6"/>
</dbReference>
<dbReference type="PANTHER" id="PTHR45615:SF29">
    <property type="entry name" value="MYOSIN-7B"/>
    <property type="match status" value="1"/>
</dbReference>
<dbReference type="Gene3D" id="1.20.5.340">
    <property type="match status" value="4"/>
</dbReference>
<evidence type="ECO:0000256" key="13">
    <source>
        <dbReference type="ARBA" id="ARBA00038612"/>
    </source>
</evidence>
<dbReference type="FunFam" id="1.20.120.720:FF:000001">
    <property type="entry name" value="Myosin heavy chain, muscle"/>
    <property type="match status" value="1"/>
</dbReference>
<dbReference type="InterPro" id="IPR036961">
    <property type="entry name" value="Kinesin_motor_dom_sf"/>
</dbReference>
<evidence type="ECO:0000256" key="15">
    <source>
        <dbReference type="SAM" id="Coils"/>
    </source>
</evidence>
<name>A0A8C0B6I2_9AVES</name>
<dbReference type="FunFam" id="1.20.58.530:FF:000001">
    <property type="entry name" value="Myosin heavy chain"/>
    <property type="match status" value="1"/>
</dbReference>
<dbReference type="SMART" id="SM00242">
    <property type="entry name" value="MYSc"/>
    <property type="match status" value="1"/>
</dbReference>
<dbReference type="GO" id="GO:0030016">
    <property type="term" value="C:myofibril"/>
    <property type="evidence" value="ECO:0007669"/>
    <property type="project" value="UniProtKB-SubCell"/>
</dbReference>
<evidence type="ECO:0000256" key="6">
    <source>
        <dbReference type="ARBA" id="ARBA00022741"/>
    </source>
</evidence>
<dbReference type="InterPro" id="IPR001609">
    <property type="entry name" value="Myosin_head_motor_dom-like"/>
</dbReference>
<evidence type="ECO:0000256" key="7">
    <source>
        <dbReference type="ARBA" id="ARBA00022840"/>
    </source>
</evidence>
<dbReference type="FunFam" id="1.20.5.370:FF:000001">
    <property type="entry name" value="Myosin heavy chain"/>
    <property type="match status" value="1"/>
</dbReference>
<dbReference type="InterPro" id="IPR002928">
    <property type="entry name" value="Myosin_tail"/>
</dbReference>
<keyword evidence="10 14" id="KW-0505">Motor protein</keyword>
<dbReference type="Proteomes" id="UP000694555">
    <property type="component" value="Unplaced"/>
</dbReference>
<dbReference type="Pfam" id="PF00063">
    <property type="entry name" value="Myosin_head"/>
    <property type="match status" value="1"/>
</dbReference>
<protein>
    <recommendedName>
        <fullName evidence="16">Myosin motor domain-containing protein</fullName>
    </recommendedName>
</protein>
<evidence type="ECO:0000256" key="4">
    <source>
        <dbReference type="ARBA" id="ARBA00022481"/>
    </source>
</evidence>
<reference evidence="17" key="2">
    <citation type="submission" date="2025-09" db="UniProtKB">
        <authorList>
            <consortium name="Ensembl"/>
        </authorList>
    </citation>
    <scope>IDENTIFICATION</scope>
</reference>
<keyword evidence="18" id="KW-1185">Reference proteome</keyword>
<evidence type="ECO:0000256" key="8">
    <source>
        <dbReference type="ARBA" id="ARBA00023054"/>
    </source>
</evidence>
<proteinExistence type="inferred from homology"/>
<dbReference type="GO" id="GO:0016460">
    <property type="term" value="C:myosin II complex"/>
    <property type="evidence" value="ECO:0007669"/>
    <property type="project" value="TreeGrafter"/>
</dbReference>
<dbReference type="SUPFAM" id="SSF52540">
    <property type="entry name" value="P-loop containing nucleoside triphosphate hydrolases"/>
    <property type="match status" value="1"/>
</dbReference>
<evidence type="ECO:0000256" key="3">
    <source>
        <dbReference type="ARBA" id="ARBA00022433"/>
    </source>
</evidence>
<dbReference type="Gene3D" id="1.20.5.370">
    <property type="match status" value="5"/>
</dbReference>
<dbReference type="Gene3D" id="1.20.58.530">
    <property type="match status" value="1"/>
</dbReference>
<sequence>VALGRERVWGSLVPAGLCGQGAGGTRVVKEDELQLMNPPKFDMIEDMAMLTHLNEASVLYNLKRRYSHWMIYTYSGLFCVTINPYKWLPVYTAPVVAAYKGKRRSEAPPHIYAIADNAYNDMLRNRENQSMLITGESGAGKTVNTKRVIQYFAIVAALGDTPGKKLGTLEDQIIEANPAMEAFGNAKTIRNDNSSRFGKFIRIHFGPSGKLASADIDIYLLEKSRVIFQQPKERSYHIYYQILSGKKPELQDMLLLSLNPYDYHFCSQGVTTVDNLDDGEELMATDHAMDILGFSNDEKYGSYKIVGAIMHFGNMKFKQKQREEQAEADGTESADKAAYLMGISSADLIKGLLHPRVKVGNEYVTKGQNVEQVVYAVGALAKATYDRMFKWLVTRINKTLDTKLARQFFIGVLDIAGFEIFDFNSFEQLCINFTNEKLQQFFNHHMFVLEQEEYKKEGIEWVFIDFGLDLQACIDLIEKPLGILSILEEECMFPKASDMSFKAKLYDNHIGKSPNFQKPRPDKKRKYEAHFELVHYAGVVPYNIIGWLDKNKDPLNETVVAVFQKSQNKLLASLYENYQSCHLMPHPVSALQENLNKLMTNLRSTQPHFVRCIIPNETKTPGAMDSFLVLHQLRCNGVLEGIRICRKGFPNRILYADFKQRYRILNPAAIPDDKFVDSRKATEKLLSSLELDHSQYKFGHTKVFFKAGLLGMLEEMRDERLAKILTMLQARLRGHLMRIEYQKIISRREALYTIQWNIRAFNAVKNWSWMKLFFKIKPLLKSAQTEKEMANLKEEFQKLKEALEKSEAKRKELEEKQVSMIQEKNDLALQLQAEQDNLADAEERCDLLIKSKIQLEAKVKELTERLEDEEEMNSDLTAKKRKLEDECAELKKDIDDLEITLAKVEKEKHATENKVKNLIEEMAALDEIIAKLTKEKKALQEAHQQALDDLQAEEDKVNTLTKAKVKLEQQVDDLESSLEQEKKVRMDLERAKRKLEGDLKLTQESVMDLENDKQRHLAPLWRARMLELHLVLEASAFFCLCQARIEELEEELEAERAARAKVEKQRAEVSRELEELSERLEEAGGATATQLEMNKKREAEFLKLRRDLEEATLQHESTAAALRKKHADSVAELSEQIDNLQRVKQKLEKEKSEMKMEVDDLSSNIEYLTKNKANAEKLCRTYEDQLSEAKSKVDELQRQLTDVSTQRGRLQTENGELSRLLEEKESFINQLSRGKASFTQNIEELKRQLEEETKSKNALAHALQASRHDCDLLREQYEEEVEAKSELQRNLSKANAEVAQWRTKYETDAIQRTEELEEAKKKLAIRLQEAEEAVEAAHAKCSSLEKTKHRLQTEIEDLSVDLERANSACAALDKKQRNFDRILAEWKQKYEETQAELEASQKESRSLSTELFKLKNAYEESLDNLETLKRENKNLQEEIADLTDQISLSGKTIHELEKLKKALESEKSDIQAALEEAEGALEHEESKTLRIQLELNQIKADVDRKLAEKDEEFENLRRNHQRAMDSMQATLDAEARAKNEAVRLRKKMEGDLNEMEIQLSHANRQAAEFQKLGRQLQAQIKDLQIELDDTQRHNDDLKEQAAALERRNNLLLAEVEELRAALEQAERSRKLAEQELLEATERVNLLHSQNTGLINQKKKLETDISQLSSEVEDAVQECRNAEEKAKKAITDAAMMAEELKKEQDTSAHLERMKKNMEQTIKDLQMRLDEAEQIALKGGKKQIQKLEARVRELEGELDMEQKKMAEAQKGIRKYERRIKELSYQAEEDRKNLTRMQDLIDKLQSKVKSYKRQFEEAEQQANSNLVKYRKVQHELDDAEERADIAETQVNKLLVGFGKSPFLFPPHCPPFSSLSPVGDQT</sequence>
<keyword evidence="11" id="KW-0514">Muscle protein</keyword>
<dbReference type="FunFam" id="1.20.5.340:FF:000003">
    <property type="entry name" value="Myosin heavy chain"/>
    <property type="match status" value="1"/>
</dbReference>
<dbReference type="FunFam" id="1.20.5.340:FF:000013">
    <property type="entry name" value="Myosin heavy chain"/>
    <property type="match status" value="1"/>
</dbReference>
<dbReference type="GO" id="GO:0005524">
    <property type="term" value="F:ATP binding"/>
    <property type="evidence" value="ECO:0007669"/>
    <property type="project" value="UniProtKB-UniRule"/>
</dbReference>
<dbReference type="Gene3D" id="3.40.850.10">
    <property type="entry name" value="Kinesin motor domain"/>
    <property type="match status" value="1"/>
</dbReference>
<dbReference type="Gene3D" id="1.20.5.4820">
    <property type="match status" value="1"/>
</dbReference>
<dbReference type="FunFam" id="3.40.850.10:FF:000024">
    <property type="entry name" value="Myosin heavy chain, isoform J"/>
    <property type="match status" value="1"/>
</dbReference>
<evidence type="ECO:0000256" key="14">
    <source>
        <dbReference type="PROSITE-ProRule" id="PRU00782"/>
    </source>
</evidence>
<dbReference type="FunFam" id="1.20.5.4820:FF:000001">
    <property type="entry name" value="Myosin heavy chain"/>
    <property type="match status" value="1"/>
</dbReference>
<dbReference type="PANTHER" id="PTHR45615">
    <property type="entry name" value="MYOSIN HEAVY CHAIN, NON-MUSCLE"/>
    <property type="match status" value="1"/>
</dbReference>
<dbReference type="PROSITE" id="PS51456">
    <property type="entry name" value="MYOSIN_MOTOR"/>
    <property type="match status" value="1"/>
</dbReference>
<evidence type="ECO:0000256" key="12">
    <source>
        <dbReference type="ARBA" id="ARBA00023203"/>
    </source>
</evidence>
<evidence type="ECO:0000259" key="16">
    <source>
        <dbReference type="PROSITE" id="PS51456"/>
    </source>
</evidence>
<dbReference type="PROSITE" id="PS50096">
    <property type="entry name" value="IQ"/>
    <property type="match status" value="1"/>
</dbReference>
<dbReference type="InterPro" id="IPR027417">
    <property type="entry name" value="P-loop_NTPase"/>
</dbReference>
<keyword evidence="6 14" id="KW-0547">Nucleotide-binding</keyword>
<dbReference type="FunFam" id="1.20.5.370:FF:000002">
    <property type="entry name" value="Myosin heavy chain"/>
    <property type="match status" value="1"/>
</dbReference>
<evidence type="ECO:0000313" key="17">
    <source>
        <dbReference type="Ensembl" id="ENSBJAP00000012571.1"/>
    </source>
</evidence>
<evidence type="ECO:0000256" key="11">
    <source>
        <dbReference type="ARBA" id="ARBA00023179"/>
    </source>
</evidence>
<comment type="subcellular location">
    <subcellularLocation>
        <location evidence="1">Cytoplasm</location>
        <location evidence="1">Myofibril</location>
    </subcellularLocation>
</comment>
<organism evidence="17 18">
    <name type="scientific">Buteo japonicus</name>
    <dbReference type="NCBI Taxonomy" id="224669"/>
    <lineage>
        <taxon>Eukaryota</taxon>
        <taxon>Metazoa</taxon>
        <taxon>Chordata</taxon>
        <taxon>Craniata</taxon>
        <taxon>Vertebrata</taxon>
        <taxon>Euteleostomi</taxon>
        <taxon>Archelosauria</taxon>
        <taxon>Archosauria</taxon>
        <taxon>Dinosauria</taxon>
        <taxon>Saurischia</taxon>
        <taxon>Theropoda</taxon>
        <taxon>Coelurosauria</taxon>
        <taxon>Aves</taxon>
        <taxon>Neognathae</taxon>
        <taxon>Neoaves</taxon>
        <taxon>Telluraves</taxon>
        <taxon>Accipitrimorphae</taxon>
        <taxon>Accipitriformes</taxon>
        <taxon>Accipitridae</taxon>
        <taxon>Accipitrinae</taxon>
        <taxon>Buteo</taxon>
    </lineage>
</organism>
<reference evidence="17" key="1">
    <citation type="submission" date="2025-08" db="UniProtKB">
        <authorList>
            <consortium name="Ensembl"/>
        </authorList>
    </citation>
    <scope>IDENTIFICATION</scope>
</reference>
<dbReference type="Gene3D" id="1.20.120.720">
    <property type="entry name" value="Myosin VI head, motor domain, U50 subdomain"/>
    <property type="match status" value="1"/>
</dbReference>
<accession>A0A8C0B6I2</accession>
<keyword evidence="9 14" id="KW-0518">Myosin</keyword>
<dbReference type="FunFam" id="1.20.5.370:FF:000008">
    <property type="entry name" value="Myosin heavy chain"/>
    <property type="match status" value="1"/>
</dbReference>
<dbReference type="InterPro" id="IPR014751">
    <property type="entry name" value="XRCC4-like_C"/>
</dbReference>
<feature type="region of interest" description="Actin-binding" evidence="14">
    <location>
        <begin position="595"/>
        <end position="617"/>
    </location>
</feature>
<evidence type="ECO:0000256" key="9">
    <source>
        <dbReference type="ARBA" id="ARBA00023123"/>
    </source>
</evidence>
<dbReference type="FunFam" id="1.10.10.820:FF:000001">
    <property type="entry name" value="Myosin heavy chain"/>
    <property type="match status" value="1"/>
</dbReference>
<dbReference type="GO" id="GO:0000146">
    <property type="term" value="F:microfilament motor activity"/>
    <property type="evidence" value="ECO:0007669"/>
    <property type="project" value="TreeGrafter"/>
</dbReference>
<comment type="similarity">
    <text evidence="2 14">Belongs to the TRAFAC class myosin-kinesin ATPase superfamily. Myosin family.</text>
</comment>
<feature type="binding site" evidence="14">
    <location>
        <begin position="135"/>
        <end position="142"/>
    </location>
    <ligand>
        <name>ATP</name>
        <dbReference type="ChEBI" id="CHEBI:30616"/>
    </ligand>
</feature>
<evidence type="ECO:0000256" key="10">
    <source>
        <dbReference type="ARBA" id="ARBA00023175"/>
    </source>
</evidence>
<keyword evidence="5" id="KW-0963">Cytoplasm</keyword>
<comment type="subunit">
    <text evidence="13">Muscle myosin is a hexameric protein that consists of 2 heavy chain subunits (MHC), 2 alkali light chain subunits (MLC) and 2 regulatory light chain subunits (MLC-2).</text>
</comment>